<dbReference type="EMBL" id="LFMW01000006">
    <property type="protein sequence ID" value="KMT55688.1"/>
    <property type="molecule type" value="Genomic_DNA"/>
</dbReference>
<dbReference type="Proteomes" id="UP000037551">
    <property type="component" value="Unassembled WGS sequence"/>
</dbReference>
<comment type="caution">
    <text evidence="1">The sequence shown here is derived from an EMBL/GenBank/DDBJ whole genome shotgun (WGS) entry which is preliminary data.</text>
</comment>
<keyword evidence="2" id="KW-1185">Reference proteome</keyword>
<accession>A0A0J8G4N6</accession>
<evidence type="ECO:0000313" key="2">
    <source>
        <dbReference type="Proteomes" id="UP000037551"/>
    </source>
</evidence>
<protein>
    <submittedName>
        <fullName evidence="1">Uncharacterized protein</fullName>
    </submittedName>
</protein>
<sequence>MPIFCGGFLNDLQIAPLVVVKARWVTRAIDMLDQLPERVPAQLFTFAGGINDFHDLAVDVITVAGDVAQRIGFATRR</sequence>
<dbReference type="AlphaFoldDB" id="A0A0J8G4N6"/>
<evidence type="ECO:0000313" key="1">
    <source>
        <dbReference type="EMBL" id="KMT55688.1"/>
    </source>
</evidence>
<name>A0A0J8G4N6_9PSED</name>
<dbReference type="PATRIC" id="fig|1674920.3.peg.4834"/>
<organism evidence="1 2">
    <name type="scientific">Pseudomonas fildesensis</name>
    <dbReference type="NCBI Taxonomy" id="1674920"/>
    <lineage>
        <taxon>Bacteria</taxon>
        <taxon>Pseudomonadati</taxon>
        <taxon>Pseudomonadota</taxon>
        <taxon>Gammaproteobacteria</taxon>
        <taxon>Pseudomonadales</taxon>
        <taxon>Pseudomonadaceae</taxon>
        <taxon>Pseudomonas</taxon>
    </lineage>
</organism>
<proteinExistence type="predicted"/>
<gene>
    <name evidence="1" type="ORF">ACR52_09990</name>
</gene>
<reference evidence="1 2" key="1">
    <citation type="submission" date="2015-06" db="EMBL/GenBank/DDBJ databases">
        <title>Draft genome sequence of an Antarctic Pseudomonas sp. strain KG01 with full potential for biotechnological applications.</title>
        <authorList>
            <person name="Pavlov M.S."/>
            <person name="Lira F."/>
            <person name="Martinez J.L."/>
            <person name="Marshall S.H."/>
        </authorList>
    </citation>
    <scope>NUCLEOTIDE SEQUENCE [LARGE SCALE GENOMIC DNA]</scope>
    <source>
        <strain evidence="1 2">KG01</strain>
    </source>
</reference>